<keyword evidence="2" id="KW-0472">Membrane</keyword>
<dbReference type="SUPFAM" id="SSF53474">
    <property type="entry name" value="alpha/beta-Hydrolases"/>
    <property type="match status" value="1"/>
</dbReference>
<keyword evidence="2" id="KW-1133">Transmembrane helix</keyword>
<evidence type="ECO:0000313" key="3">
    <source>
        <dbReference type="EMBL" id="KKR12970.1"/>
    </source>
</evidence>
<gene>
    <name evidence="3" type="ORF">UT41_C0001G0514</name>
</gene>
<dbReference type="AlphaFoldDB" id="A0A0G0QRF9"/>
<evidence type="ECO:0000313" key="4">
    <source>
        <dbReference type="Proteomes" id="UP000034665"/>
    </source>
</evidence>
<accession>A0A0G0QRF9</accession>
<evidence type="ECO:0000256" key="1">
    <source>
        <dbReference type="SAM" id="MobiDB-lite"/>
    </source>
</evidence>
<feature type="region of interest" description="Disordered" evidence="1">
    <location>
        <begin position="56"/>
        <end position="83"/>
    </location>
</feature>
<name>A0A0G0QRF9_9BACT</name>
<reference evidence="3 4" key="1">
    <citation type="journal article" date="2015" name="Nature">
        <title>rRNA introns, odd ribosomes, and small enigmatic genomes across a large radiation of phyla.</title>
        <authorList>
            <person name="Brown C.T."/>
            <person name="Hug L.A."/>
            <person name="Thomas B.C."/>
            <person name="Sharon I."/>
            <person name="Castelle C.J."/>
            <person name="Singh A."/>
            <person name="Wilkins M.J."/>
            <person name="Williams K.H."/>
            <person name="Banfield J.F."/>
        </authorList>
    </citation>
    <scope>NUCLEOTIDE SEQUENCE [LARGE SCALE GENOMIC DNA]</scope>
</reference>
<feature type="transmembrane region" description="Helical" evidence="2">
    <location>
        <begin position="7"/>
        <end position="28"/>
    </location>
</feature>
<dbReference type="Gene3D" id="3.40.50.1820">
    <property type="entry name" value="alpha/beta hydrolase"/>
    <property type="match status" value="1"/>
</dbReference>
<dbReference type="InterPro" id="IPR029058">
    <property type="entry name" value="AB_hydrolase_fold"/>
</dbReference>
<proteinExistence type="predicted"/>
<dbReference type="EMBL" id="LBWR01000001">
    <property type="protein sequence ID" value="KKR12970.1"/>
    <property type="molecule type" value="Genomic_DNA"/>
</dbReference>
<keyword evidence="2" id="KW-0812">Transmembrane</keyword>
<dbReference type="Proteomes" id="UP000034665">
    <property type="component" value="Unassembled WGS sequence"/>
</dbReference>
<dbReference type="STRING" id="1619013.UT41_C0001G0514"/>
<evidence type="ECO:0000256" key="2">
    <source>
        <dbReference type="SAM" id="Phobius"/>
    </source>
</evidence>
<sequence length="337" mass="36887">MATQRKVIIGGGVCGALMICGFIFMYTARLEESNKEKSVGAIKEEKNSQQQILVQEEVGKGNTSDESRKKDTQEEVDSISSPSGFTCEISSRCDINRLSSIFGVAAKTEALAHGANIVYLLPEGTQKAEQGLLMFPGTNGIACQFALKAQPIIEKALSEGIAVILFQAECPYCSKRQFRLEKSGNVDIEMVQDARSWAMRNLGVKGFVVYGFSEGAVFSMLVNDMVQDIRGVVVDAGFHPSQLKKDDGSGTCTTNFVSSETVNIAIKSPARILLNCGERDSICNKAQPKLYEQIKNTNQVRLNIFKNNPATSIDESTHSPHLDSKTIEEIFSWAYSL</sequence>
<protein>
    <submittedName>
        <fullName evidence="3">Uncharacterized protein</fullName>
    </submittedName>
</protein>
<comment type="caution">
    <text evidence="3">The sequence shown here is derived from an EMBL/GenBank/DDBJ whole genome shotgun (WGS) entry which is preliminary data.</text>
</comment>
<feature type="compositionally biased region" description="Basic and acidic residues" evidence="1">
    <location>
        <begin position="57"/>
        <end position="73"/>
    </location>
</feature>
<organism evidence="3 4">
    <name type="scientific">Candidatus Wolfebacteria bacterium GW2011_GWC2_39_22</name>
    <dbReference type="NCBI Taxonomy" id="1619013"/>
    <lineage>
        <taxon>Bacteria</taxon>
        <taxon>Candidatus Wolfeibacteriota</taxon>
    </lineage>
</organism>